<reference evidence="3 4" key="1">
    <citation type="submission" date="2024-02" db="EMBL/GenBank/DDBJ databases">
        <title>Microbulbifer aestuariivivens NBRC 112533.</title>
        <authorList>
            <person name="Ichikawa N."/>
            <person name="Katano-Makiyama Y."/>
            <person name="Hidaka K."/>
        </authorList>
    </citation>
    <scope>NUCLEOTIDE SEQUENCE [LARGE SCALE GENOMIC DNA]</scope>
    <source>
        <strain evidence="3 4">NBRC 112533</strain>
    </source>
</reference>
<proteinExistence type="predicted"/>
<evidence type="ECO:0000256" key="1">
    <source>
        <dbReference type="SAM" id="Phobius"/>
    </source>
</evidence>
<feature type="transmembrane region" description="Helical" evidence="1">
    <location>
        <begin position="95"/>
        <end position="112"/>
    </location>
</feature>
<feature type="domain" description="Heparan-alpha-glucosaminide N-acetyltransferase catalytic" evidence="2">
    <location>
        <begin position="17"/>
        <end position="170"/>
    </location>
</feature>
<organism evidence="3 4">
    <name type="scientific">Microbulbifer aestuariivivens</name>
    <dbReference type="NCBI Taxonomy" id="1908308"/>
    <lineage>
        <taxon>Bacteria</taxon>
        <taxon>Pseudomonadati</taxon>
        <taxon>Pseudomonadota</taxon>
        <taxon>Gammaproteobacteria</taxon>
        <taxon>Cellvibrionales</taxon>
        <taxon>Microbulbiferaceae</taxon>
        <taxon>Microbulbifer</taxon>
    </lineage>
</organism>
<evidence type="ECO:0000313" key="3">
    <source>
        <dbReference type="EMBL" id="GAA5524447.1"/>
    </source>
</evidence>
<keyword evidence="1" id="KW-0812">Transmembrane</keyword>
<keyword evidence="1" id="KW-0472">Membrane</keyword>
<feature type="transmembrane region" description="Helical" evidence="1">
    <location>
        <begin position="222"/>
        <end position="242"/>
    </location>
</feature>
<name>A0ABP9WMM7_9GAMM</name>
<keyword evidence="4" id="KW-1185">Reference proteome</keyword>
<keyword evidence="1" id="KW-1133">Transmembrane helix</keyword>
<feature type="transmembrane region" description="Helical" evidence="1">
    <location>
        <begin position="319"/>
        <end position="343"/>
    </location>
</feature>
<dbReference type="PANTHER" id="PTHR31061">
    <property type="entry name" value="LD22376P"/>
    <property type="match status" value="1"/>
</dbReference>
<protein>
    <recommendedName>
        <fullName evidence="2">Heparan-alpha-glucosaminide N-acetyltransferase catalytic domain-containing protein</fullName>
    </recommendedName>
</protein>
<dbReference type="EMBL" id="BAABRT010000006">
    <property type="protein sequence ID" value="GAA5524447.1"/>
    <property type="molecule type" value="Genomic_DNA"/>
</dbReference>
<dbReference type="RefSeq" id="WP_345549428.1">
    <property type="nucleotide sequence ID" value="NZ_BAABRT010000006.1"/>
</dbReference>
<accession>A0ABP9WMM7</accession>
<feature type="transmembrane region" description="Helical" evidence="1">
    <location>
        <begin position="21"/>
        <end position="41"/>
    </location>
</feature>
<feature type="transmembrane region" description="Helical" evidence="1">
    <location>
        <begin position="132"/>
        <end position="150"/>
    </location>
</feature>
<comment type="caution">
    <text evidence="3">The sequence shown here is derived from an EMBL/GenBank/DDBJ whole genome shotgun (WGS) entry which is preliminary data.</text>
</comment>
<feature type="transmembrane region" description="Helical" evidence="1">
    <location>
        <begin position="61"/>
        <end position="79"/>
    </location>
</feature>
<dbReference type="InterPro" id="IPR012429">
    <property type="entry name" value="HGSNAT_cat"/>
</dbReference>
<feature type="transmembrane region" description="Helical" evidence="1">
    <location>
        <begin position="363"/>
        <end position="385"/>
    </location>
</feature>
<dbReference type="Proteomes" id="UP001408594">
    <property type="component" value="Unassembled WGS sequence"/>
</dbReference>
<gene>
    <name evidence="3" type="ORF">Maes01_01004</name>
</gene>
<feature type="transmembrane region" description="Helical" evidence="1">
    <location>
        <begin position="155"/>
        <end position="175"/>
    </location>
</feature>
<evidence type="ECO:0000313" key="4">
    <source>
        <dbReference type="Proteomes" id="UP001408594"/>
    </source>
</evidence>
<feature type="transmembrane region" description="Helical" evidence="1">
    <location>
        <begin position="283"/>
        <end position="307"/>
    </location>
</feature>
<dbReference type="Pfam" id="PF07786">
    <property type="entry name" value="HGSNAT_cat"/>
    <property type="match status" value="1"/>
</dbReference>
<sequence length="396" mass="44380">MLRAHSEHILALNPEGRLMSVDLLRGLAIAAMVLVNNPGSWSYVYAPMAHAEWHGWTPTDVIFPLFLFVVGMSIVLANGRRETFPRVAWPQWSRALKLYGLGLFLAVFYYNFRDPGYDWFADRLAGVRFLGVLQRIALVYILCCYLVSWLSTRGLIVAAALGILLPWLMMLWIPYSSDNGEVFRGQLLFGNHFSAWLDQWLLGREHVYYRTAEPFAFDPEGVLTTLPAVSTCLLGVLAALAWKSSDGSAAARIKLCRCWLAAGAILLLAGQLLHPWVPINKALWSPTFVLVSAGVSLLLLATLFYLVDIRRMRAPLAPLLVFGVNAIALFMLAGVVGRLLIMIPVGEMSLKGWLFSNLFQPLFGSYGGSLAFAISCLALFYLVMWQMYRRRIIWKV</sequence>
<dbReference type="PANTHER" id="PTHR31061:SF24">
    <property type="entry name" value="LD22376P"/>
    <property type="match status" value="1"/>
</dbReference>
<feature type="transmembrane region" description="Helical" evidence="1">
    <location>
        <begin position="254"/>
        <end position="277"/>
    </location>
</feature>
<evidence type="ECO:0000259" key="2">
    <source>
        <dbReference type="Pfam" id="PF07786"/>
    </source>
</evidence>